<reference evidence="2 3" key="1">
    <citation type="submission" date="2016-10" db="EMBL/GenBank/DDBJ databases">
        <authorList>
            <person name="Varghese N."/>
            <person name="Submissions S."/>
        </authorList>
    </citation>
    <scope>NUCLEOTIDE SEQUENCE [LARGE SCALE GENOMIC DNA]</scope>
    <source>
        <strain evidence="2 3">CGMCC 1.10941</strain>
    </source>
</reference>
<dbReference type="Proteomes" id="UP000199242">
    <property type="component" value="Unassembled WGS sequence"/>
</dbReference>
<comment type="caution">
    <text evidence="2">The sequence shown here is derived from an EMBL/GenBank/DDBJ whole genome shotgun (WGS) entry which is preliminary data.</text>
</comment>
<feature type="transmembrane region" description="Helical" evidence="1">
    <location>
        <begin position="96"/>
        <end position="114"/>
    </location>
</feature>
<dbReference type="EMBL" id="FNHD01000001">
    <property type="protein sequence ID" value="SDL43822.1"/>
    <property type="molecule type" value="Genomic_DNA"/>
</dbReference>
<keyword evidence="1" id="KW-1133">Transmembrane helix</keyword>
<feature type="transmembrane region" description="Helical" evidence="1">
    <location>
        <begin position="12"/>
        <end position="30"/>
    </location>
</feature>
<feature type="transmembrane region" description="Helical" evidence="1">
    <location>
        <begin position="69"/>
        <end position="90"/>
    </location>
</feature>
<dbReference type="RefSeq" id="WP_143018970.1">
    <property type="nucleotide sequence ID" value="NZ_FNHD01000001.1"/>
</dbReference>
<sequence>MTPLQQRGRKRTIAVIISILLVSLYSIYIYQSVVPGFMLSKLISQIIRFLLTCGLMYLVFIGKKWARTVSLILFSLAVIMAVSFIFSSNFSPLQEIPLYVMIFVYADAMYHFGFSDSYKAFAEYQRSKKTFT</sequence>
<keyword evidence="1" id="KW-0472">Membrane</keyword>
<name>A0ABY0QPG4_9FLAO</name>
<proteinExistence type="predicted"/>
<evidence type="ECO:0000313" key="3">
    <source>
        <dbReference type="Proteomes" id="UP000199242"/>
    </source>
</evidence>
<evidence type="ECO:0000313" key="2">
    <source>
        <dbReference type="EMBL" id="SDL43822.1"/>
    </source>
</evidence>
<feature type="transmembrane region" description="Helical" evidence="1">
    <location>
        <begin position="42"/>
        <end position="62"/>
    </location>
</feature>
<keyword evidence="1" id="KW-0812">Transmembrane</keyword>
<organism evidence="2 3">
    <name type="scientific">Chryseobacterium taihuense</name>
    <dbReference type="NCBI Taxonomy" id="1141221"/>
    <lineage>
        <taxon>Bacteria</taxon>
        <taxon>Pseudomonadati</taxon>
        <taxon>Bacteroidota</taxon>
        <taxon>Flavobacteriia</taxon>
        <taxon>Flavobacteriales</taxon>
        <taxon>Weeksellaceae</taxon>
        <taxon>Chryseobacterium group</taxon>
        <taxon>Chryseobacterium</taxon>
    </lineage>
</organism>
<evidence type="ECO:0000256" key="1">
    <source>
        <dbReference type="SAM" id="Phobius"/>
    </source>
</evidence>
<gene>
    <name evidence="2" type="ORF">SAMN05216273_101161</name>
</gene>
<keyword evidence="3" id="KW-1185">Reference proteome</keyword>
<protein>
    <submittedName>
        <fullName evidence="2">Uncharacterized protein</fullName>
    </submittedName>
</protein>
<accession>A0ABY0QPG4</accession>